<comment type="caution">
    <text evidence="1">The sequence shown here is derived from an EMBL/GenBank/DDBJ whole genome shotgun (WGS) entry which is preliminary data.</text>
</comment>
<sequence length="428" mass="48576">MQNDLSKSSQFSTAKILIYLLACFVILICSCKKAKGNPLQGLIYAKVTLAGGATQQGIIQWNNRQLFWEDVFETRRKDAKTLDFLTKDEISKLSDQQKRDKIEWGFMHVWENKYPSKSNKFSCRFGDITSIVISGEKDALLTIKNGSTIRVKGDQQFGDVGSRVRLIDQKGKWHRIEWKQIQKIDFMSTPAQALSSPVRALFGTVKTNYGTVTGHIKWDQDETLTSSTIDGENQGKEHKIPFGKIHRIKKTAANSCELTLISREKIILSSGDDVGTSNHGLTVFVEDLGSIFVEWENFKELTLGQAGKEEQLLAYADFKAVKALWAEVKTIGGERYKGKLLYDLDEQWACEILEGHQSGIVYSVVLGNIRSVERKNQNHCWVLLKNGERLLLDGHADVNDTNWGILIWIDNGNPRYIAWDRIKMINLR</sequence>
<evidence type="ECO:0000313" key="1">
    <source>
        <dbReference type="EMBL" id="CAG5074620.1"/>
    </source>
</evidence>
<dbReference type="EMBL" id="CAJRAU010000012">
    <property type="protein sequence ID" value="CAG5074620.1"/>
    <property type="molecule type" value="Genomic_DNA"/>
</dbReference>
<evidence type="ECO:0000313" key="2">
    <source>
        <dbReference type="Proteomes" id="UP000679725"/>
    </source>
</evidence>
<gene>
    <name evidence="1" type="ORF">DYBT9623_05307</name>
</gene>
<dbReference type="Proteomes" id="UP000679725">
    <property type="component" value="Unassembled WGS sequence"/>
</dbReference>
<reference evidence="1 2" key="1">
    <citation type="submission" date="2021-04" db="EMBL/GenBank/DDBJ databases">
        <authorList>
            <person name="Rodrigo-Torres L."/>
            <person name="Arahal R. D."/>
            <person name="Lucena T."/>
        </authorList>
    </citation>
    <scope>NUCLEOTIDE SEQUENCE [LARGE SCALE GENOMIC DNA]</scope>
    <source>
        <strain evidence="1 2">CECT 9623</strain>
    </source>
</reference>
<protein>
    <submittedName>
        <fullName evidence="1">Uncharacterized protein</fullName>
    </submittedName>
</protein>
<dbReference type="RefSeq" id="WP_215236533.1">
    <property type="nucleotide sequence ID" value="NZ_CAJRAU010000012.1"/>
</dbReference>
<organism evidence="1 2">
    <name type="scientific">Dyadobacter linearis</name>
    <dbReference type="NCBI Taxonomy" id="2823330"/>
    <lineage>
        <taxon>Bacteria</taxon>
        <taxon>Pseudomonadati</taxon>
        <taxon>Bacteroidota</taxon>
        <taxon>Cytophagia</taxon>
        <taxon>Cytophagales</taxon>
        <taxon>Spirosomataceae</taxon>
        <taxon>Dyadobacter</taxon>
    </lineage>
</organism>
<accession>A0ABN7RJ49</accession>
<dbReference type="PROSITE" id="PS51257">
    <property type="entry name" value="PROKAR_LIPOPROTEIN"/>
    <property type="match status" value="1"/>
</dbReference>
<keyword evidence="2" id="KW-1185">Reference proteome</keyword>
<proteinExistence type="predicted"/>
<name>A0ABN7RJ49_9BACT</name>